<feature type="region of interest" description="Disordered" evidence="1">
    <location>
        <begin position="1"/>
        <end position="47"/>
    </location>
</feature>
<evidence type="ECO:0000256" key="1">
    <source>
        <dbReference type="SAM" id="MobiDB-lite"/>
    </source>
</evidence>
<organism evidence="2 3">
    <name type="scientific">Wolfiporia cocos (strain MD-104)</name>
    <name type="common">Brown rot fungus</name>
    <dbReference type="NCBI Taxonomy" id="742152"/>
    <lineage>
        <taxon>Eukaryota</taxon>
        <taxon>Fungi</taxon>
        <taxon>Dikarya</taxon>
        <taxon>Basidiomycota</taxon>
        <taxon>Agaricomycotina</taxon>
        <taxon>Agaricomycetes</taxon>
        <taxon>Polyporales</taxon>
        <taxon>Phaeolaceae</taxon>
        <taxon>Wolfiporia</taxon>
    </lineage>
</organism>
<name>A0A2H3JQK6_WOLCO</name>
<evidence type="ECO:0000313" key="3">
    <source>
        <dbReference type="Proteomes" id="UP000218811"/>
    </source>
</evidence>
<reference evidence="2 3" key="1">
    <citation type="journal article" date="2012" name="Science">
        <title>The Paleozoic origin of enzymatic lignin decomposition reconstructed from 31 fungal genomes.</title>
        <authorList>
            <person name="Floudas D."/>
            <person name="Binder M."/>
            <person name="Riley R."/>
            <person name="Barry K."/>
            <person name="Blanchette R.A."/>
            <person name="Henrissat B."/>
            <person name="Martinez A.T."/>
            <person name="Otillar R."/>
            <person name="Spatafora J.W."/>
            <person name="Yadav J.S."/>
            <person name="Aerts A."/>
            <person name="Benoit I."/>
            <person name="Boyd A."/>
            <person name="Carlson A."/>
            <person name="Copeland A."/>
            <person name="Coutinho P.M."/>
            <person name="de Vries R.P."/>
            <person name="Ferreira P."/>
            <person name="Findley K."/>
            <person name="Foster B."/>
            <person name="Gaskell J."/>
            <person name="Glotzer D."/>
            <person name="Gorecki P."/>
            <person name="Heitman J."/>
            <person name="Hesse C."/>
            <person name="Hori C."/>
            <person name="Igarashi K."/>
            <person name="Jurgens J.A."/>
            <person name="Kallen N."/>
            <person name="Kersten P."/>
            <person name="Kohler A."/>
            <person name="Kuees U."/>
            <person name="Kumar T.K.A."/>
            <person name="Kuo A."/>
            <person name="LaButti K."/>
            <person name="Larrondo L.F."/>
            <person name="Lindquist E."/>
            <person name="Ling A."/>
            <person name="Lombard V."/>
            <person name="Lucas S."/>
            <person name="Lundell T."/>
            <person name="Martin R."/>
            <person name="McLaughlin D.J."/>
            <person name="Morgenstern I."/>
            <person name="Morin E."/>
            <person name="Murat C."/>
            <person name="Nagy L.G."/>
            <person name="Nolan M."/>
            <person name="Ohm R.A."/>
            <person name="Patyshakuliyeva A."/>
            <person name="Rokas A."/>
            <person name="Ruiz-Duenas F.J."/>
            <person name="Sabat G."/>
            <person name="Salamov A."/>
            <person name="Samejima M."/>
            <person name="Schmutz J."/>
            <person name="Slot J.C."/>
            <person name="St John F."/>
            <person name="Stenlid J."/>
            <person name="Sun H."/>
            <person name="Sun S."/>
            <person name="Syed K."/>
            <person name="Tsang A."/>
            <person name="Wiebenga A."/>
            <person name="Young D."/>
            <person name="Pisabarro A."/>
            <person name="Eastwood D.C."/>
            <person name="Martin F."/>
            <person name="Cullen D."/>
            <person name="Grigoriev I.V."/>
            <person name="Hibbett D.S."/>
        </authorList>
    </citation>
    <scope>NUCLEOTIDE SEQUENCE [LARGE SCALE GENOMIC DNA]</scope>
    <source>
        <strain evidence="2 3">MD-104</strain>
    </source>
</reference>
<protein>
    <submittedName>
        <fullName evidence="2">Uncharacterized protein</fullName>
    </submittedName>
</protein>
<dbReference type="EMBL" id="KB467943">
    <property type="protein sequence ID" value="PCH38944.1"/>
    <property type="molecule type" value="Genomic_DNA"/>
</dbReference>
<dbReference type="Proteomes" id="UP000218811">
    <property type="component" value="Unassembled WGS sequence"/>
</dbReference>
<keyword evidence="3" id="KW-1185">Reference proteome</keyword>
<accession>A0A2H3JQK6</accession>
<dbReference type="PANTHER" id="PTHR33266">
    <property type="entry name" value="CHROMOSOME 15, WHOLE GENOME SHOTGUN SEQUENCE"/>
    <property type="match status" value="1"/>
</dbReference>
<sequence>MQTAVCSRSTSRRVDNDASGSNRPKSPKRSRGTNGGSDHSDPSRLSQKVTDSLRSILSVQDHSDLDNKLPSYLKDADDFGLFHNVLFQSLGAYQDTEHPFILAEMWDGVWEKHPQLREVLVTCRKKWSFRKLREQAVLHRTVFKTPPITITKAWRDKYWGDLHTMLLKDIRKMNNDRKSKPHGEDIDIYANCLPIIQSSGTGKSRMVEELANLIFTIPFCIRQEGNVNDQIPYPPADQTVVSFLLAEKLTLYEDVLLLYLTFFEHLFDCVRRVIRDELWQHLFGRVEEVKSQELGAHQSTDEPHAARAWHAYLTTEKRANLYTSVIEKIDVRLSHRRSLLLPLFAQFHNSIRNTSHEDIERQIKQTLAKGESLTKLLQDLTRPPTPVVDDCKKEQHPLNLVLYFDEAHTLAGSPLSSGSRNCSRYDALLAALDRMRDLPLFAITLSTNSSLRDLTASGRMQSSGRLNALTYDTLQALYTELPFNCLPDGKPIITAGQCTLEDTCDTALEMSLEMVRSHMRIAYSIPTHREYLWSGYPSEPILAEAAARAMARFRRPVVGTLEAFVKDGLIEKGNKGELVMRLLLIEAFDAAARKDFSGPPQFNKPVSLFAFLEALFGTQKLKQIKKMVPDNMRSNSKTFEDAFKDAQVHFTHFARSGDKSVSNSGRTWAILARGMAIACAPNQDVINCIIPVLLDGKEKLCEKAVTGLLIQCKNKQHESLETIDEAAINKQTGFFPQNDNDDRPYIGLLMQLGLHPQSDEPEVESNVPQRSPPQKAESDARHSRYFINMKGCSPTEYAAITSATASLYAALLRNRTLFGEHARQDVENIKAVWRLKPEWVDKEECYEWVADDPYQDGVLQ</sequence>
<dbReference type="STRING" id="742152.A0A2H3JQK6"/>
<dbReference type="OMA" id="VCANIEY"/>
<proteinExistence type="predicted"/>
<evidence type="ECO:0000313" key="2">
    <source>
        <dbReference type="EMBL" id="PCH38944.1"/>
    </source>
</evidence>
<gene>
    <name evidence="2" type="ORF">WOLCODRAFT_141017</name>
</gene>
<feature type="region of interest" description="Disordered" evidence="1">
    <location>
        <begin position="758"/>
        <end position="780"/>
    </location>
</feature>
<dbReference type="PANTHER" id="PTHR33266:SF1">
    <property type="entry name" value="F-BOX DOMAIN-CONTAINING PROTEIN"/>
    <property type="match status" value="1"/>
</dbReference>
<dbReference type="AlphaFoldDB" id="A0A2H3JQK6"/>
<dbReference type="OrthoDB" id="107110at2759"/>